<keyword evidence="2" id="KW-1185">Reference proteome</keyword>
<dbReference type="GO" id="GO:0009506">
    <property type="term" value="C:plasmodesma"/>
    <property type="evidence" value="ECO:0007669"/>
    <property type="project" value="TreeGrafter"/>
</dbReference>
<evidence type="ECO:0000313" key="2">
    <source>
        <dbReference type="Proteomes" id="UP001229421"/>
    </source>
</evidence>
<sequence length="252" mass="28599">MAHDSIYTDENNAKELALVARHRFNEGTLKELIDPRIIEEDDEHLVTLNRGPNQKSFDAFSTIACQCLAETQAKRPRIETIIKELQNALNLQGETMILTRFRLTNEEASAKVYWSPEFQETRIMKTESDIYSLGVILFEIFCGKLAYDHSYIADNEKGLAPIARGYFNDGSIRNLIDPKLKEASDDDIFTSNKGINQDSLDAFLKIAYQCLGEAKARPTTEIIIKELETALNFQKFVTTISAKNGILRLSFH</sequence>
<dbReference type="GO" id="GO:0004714">
    <property type="term" value="F:transmembrane receptor protein tyrosine kinase activity"/>
    <property type="evidence" value="ECO:0007669"/>
    <property type="project" value="InterPro"/>
</dbReference>
<comment type="caution">
    <text evidence="1">The sequence shown here is derived from an EMBL/GenBank/DDBJ whole genome shotgun (WGS) entry which is preliminary data.</text>
</comment>
<organism evidence="1 2">
    <name type="scientific">Tagetes erecta</name>
    <name type="common">African marigold</name>
    <dbReference type="NCBI Taxonomy" id="13708"/>
    <lineage>
        <taxon>Eukaryota</taxon>
        <taxon>Viridiplantae</taxon>
        <taxon>Streptophyta</taxon>
        <taxon>Embryophyta</taxon>
        <taxon>Tracheophyta</taxon>
        <taxon>Spermatophyta</taxon>
        <taxon>Magnoliopsida</taxon>
        <taxon>eudicotyledons</taxon>
        <taxon>Gunneridae</taxon>
        <taxon>Pentapetalae</taxon>
        <taxon>asterids</taxon>
        <taxon>campanulids</taxon>
        <taxon>Asterales</taxon>
        <taxon>Asteraceae</taxon>
        <taxon>Asteroideae</taxon>
        <taxon>Heliantheae alliance</taxon>
        <taxon>Tageteae</taxon>
        <taxon>Tagetes</taxon>
    </lineage>
</organism>
<dbReference type="AlphaFoldDB" id="A0AAD8KLB5"/>
<name>A0AAD8KLB5_TARER</name>
<gene>
    <name evidence="1" type="ORF">QVD17_25537</name>
</gene>
<dbReference type="Gene3D" id="1.10.510.10">
    <property type="entry name" value="Transferase(Phosphotransferase) domain 1"/>
    <property type="match status" value="2"/>
</dbReference>
<dbReference type="Proteomes" id="UP001229421">
    <property type="component" value="Unassembled WGS sequence"/>
</dbReference>
<dbReference type="PANTHER" id="PTHR27003">
    <property type="entry name" value="OS07G0166700 PROTEIN"/>
    <property type="match status" value="1"/>
</dbReference>
<evidence type="ECO:0000313" key="1">
    <source>
        <dbReference type="EMBL" id="KAK1422427.1"/>
    </source>
</evidence>
<dbReference type="EMBL" id="JAUHHV010000006">
    <property type="protein sequence ID" value="KAK1422427.1"/>
    <property type="molecule type" value="Genomic_DNA"/>
</dbReference>
<protein>
    <submittedName>
        <fullName evidence="1">Uncharacterized protein</fullName>
    </submittedName>
</protein>
<dbReference type="GO" id="GO:0005886">
    <property type="term" value="C:plasma membrane"/>
    <property type="evidence" value="ECO:0007669"/>
    <property type="project" value="TreeGrafter"/>
</dbReference>
<reference evidence="1" key="1">
    <citation type="journal article" date="2023" name="bioRxiv">
        <title>Improved chromosome-level genome assembly for marigold (Tagetes erecta).</title>
        <authorList>
            <person name="Jiang F."/>
            <person name="Yuan L."/>
            <person name="Wang S."/>
            <person name="Wang H."/>
            <person name="Xu D."/>
            <person name="Wang A."/>
            <person name="Fan W."/>
        </authorList>
    </citation>
    <scope>NUCLEOTIDE SEQUENCE</scope>
    <source>
        <strain evidence="1">WSJ</strain>
        <tissue evidence="1">Leaf</tissue>
    </source>
</reference>
<dbReference type="PANTHER" id="PTHR27003:SF471">
    <property type="entry name" value="VASCULAR ENDOTHELIAL GROWTH FACTOR RECEPTOR 2 (VEGFR2)-RELATED"/>
    <property type="match status" value="1"/>
</dbReference>
<dbReference type="InterPro" id="IPR011009">
    <property type="entry name" value="Kinase-like_dom_sf"/>
</dbReference>
<dbReference type="InterPro" id="IPR045272">
    <property type="entry name" value="ANXUR1/2-like"/>
</dbReference>
<accession>A0AAD8KLB5</accession>
<proteinExistence type="predicted"/>
<dbReference type="SUPFAM" id="SSF56112">
    <property type="entry name" value="Protein kinase-like (PK-like)"/>
    <property type="match status" value="1"/>
</dbReference>